<dbReference type="Proteomes" id="UP000073923">
    <property type="component" value="Unassembled WGS sequence"/>
</dbReference>
<evidence type="ECO:0000259" key="4">
    <source>
        <dbReference type="Pfam" id="PF00135"/>
    </source>
</evidence>
<comment type="similarity">
    <text evidence="1 3">Belongs to the type-B carboxylesterase/lipase family.</text>
</comment>
<dbReference type="InterPro" id="IPR029058">
    <property type="entry name" value="AB_hydrolase_fold"/>
</dbReference>
<name>A0A147IT61_9SPHN</name>
<dbReference type="PATRIC" id="fig|172044.3.peg.1764"/>
<dbReference type="PROSITE" id="PS00122">
    <property type="entry name" value="CARBOXYLESTERASE_B_1"/>
    <property type="match status" value="1"/>
</dbReference>
<feature type="domain" description="Carboxylesterase type B" evidence="4">
    <location>
        <begin position="21"/>
        <end position="340"/>
    </location>
</feature>
<evidence type="ECO:0000256" key="3">
    <source>
        <dbReference type="RuleBase" id="RU361235"/>
    </source>
</evidence>
<dbReference type="AlphaFoldDB" id="A0A147IT61"/>
<reference evidence="5 6" key="1">
    <citation type="journal article" date="2016" name="Front. Microbiol.">
        <title>Genomic Resource of Rice Seed Associated Bacteria.</title>
        <authorList>
            <person name="Midha S."/>
            <person name="Bansal K."/>
            <person name="Sharma S."/>
            <person name="Kumar N."/>
            <person name="Patil P.P."/>
            <person name="Chaudhry V."/>
            <person name="Patil P.B."/>
        </authorList>
    </citation>
    <scope>NUCLEOTIDE SEQUENCE [LARGE SCALE GENOMIC DNA]</scope>
    <source>
        <strain evidence="5 6">NS355</strain>
    </source>
</reference>
<dbReference type="GO" id="GO:0016787">
    <property type="term" value="F:hydrolase activity"/>
    <property type="evidence" value="ECO:0007669"/>
    <property type="project" value="UniProtKB-KW"/>
</dbReference>
<dbReference type="Pfam" id="PF00135">
    <property type="entry name" value="COesterase"/>
    <property type="match status" value="2"/>
</dbReference>
<gene>
    <name evidence="5" type="ORF">NS355_09160</name>
</gene>
<dbReference type="InterPro" id="IPR002018">
    <property type="entry name" value="CarbesteraseB"/>
</dbReference>
<keyword evidence="3" id="KW-0732">Signal</keyword>
<evidence type="ECO:0000313" key="6">
    <source>
        <dbReference type="Proteomes" id="UP000073923"/>
    </source>
</evidence>
<evidence type="ECO:0000313" key="5">
    <source>
        <dbReference type="EMBL" id="KTT98473.1"/>
    </source>
</evidence>
<dbReference type="InterPro" id="IPR050309">
    <property type="entry name" value="Type-B_Carboxylest/Lipase"/>
</dbReference>
<feature type="domain" description="Carboxylesterase type B" evidence="4">
    <location>
        <begin position="369"/>
        <end position="460"/>
    </location>
</feature>
<sequence>MSILVAALLLSASTPQAPRPAPIVTVAEGALRGTQEPDGRMLFRGIPFAAPPTGPRRWRPPAPATPWRGIRDAGTSAPSCPQLDEGWNRTNAAGASEDCLYLEVGTPNLSPARPLPVMVWIHGGSNRSGGAQGTITSSLVSRGIVLVSIQYRLGPLGFMAHPALTAESPARASGNYGLMDQQAALRWVRRNIERFGGDPANVTIFGGSAGGQDVGLQQLSPGARGLFDKAIEQSGTAGFGWAPRDLRQSEAIGEEIARGAGLSRVSAATLRTIAVDRLLQAARGIATPAGLPDAGTVWLQTTVDGQVITAPPIQTLARGDGQRVPLIIGSNTREIDFFHDPGDARRGLAEALGRHAPSGKDFATAGERLALATDLVFTCPATLVADLRRRAGVPVWRYDFGYAPPGGAAATHGSELRYVFSRPGENGVPPDAPALQAYWVRFAQTGDPNGVGLPAWPQWDGKLAGLAFGETGTTATIRTPSICASARFP</sequence>
<dbReference type="RefSeq" id="WP_058745420.1">
    <property type="nucleotide sequence ID" value="NZ_LDTF01000043.1"/>
</dbReference>
<dbReference type="ESTHER" id="9sphn-a0a147it61">
    <property type="family name" value="Carb_B_Bacteria"/>
</dbReference>
<dbReference type="PANTHER" id="PTHR11559">
    <property type="entry name" value="CARBOXYLESTERASE"/>
    <property type="match status" value="1"/>
</dbReference>
<dbReference type="EC" id="3.1.1.-" evidence="3"/>
<dbReference type="EMBL" id="LDTF01000043">
    <property type="protein sequence ID" value="KTT98473.1"/>
    <property type="molecule type" value="Genomic_DNA"/>
</dbReference>
<dbReference type="Gene3D" id="3.40.50.1820">
    <property type="entry name" value="alpha/beta hydrolase"/>
    <property type="match status" value="1"/>
</dbReference>
<evidence type="ECO:0000256" key="2">
    <source>
        <dbReference type="ARBA" id="ARBA00022801"/>
    </source>
</evidence>
<accession>A0A147IT61</accession>
<evidence type="ECO:0000256" key="1">
    <source>
        <dbReference type="ARBA" id="ARBA00005964"/>
    </source>
</evidence>
<feature type="chain" id="PRO_5007358190" description="Carboxylic ester hydrolase" evidence="3">
    <location>
        <begin position="18"/>
        <end position="489"/>
    </location>
</feature>
<protein>
    <recommendedName>
        <fullName evidence="3">Carboxylic ester hydrolase</fullName>
        <ecNumber evidence="3">3.1.1.-</ecNumber>
    </recommendedName>
</protein>
<proteinExistence type="inferred from homology"/>
<feature type="signal peptide" evidence="3">
    <location>
        <begin position="1"/>
        <end position="17"/>
    </location>
</feature>
<comment type="caution">
    <text evidence="5">The sequence shown here is derived from an EMBL/GenBank/DDBJ whole genome shotgun (WGS) entry which is preliminary data.</text>
</comment>
<organism evidence="5 6">
    <name type="scientific">Sphingomonas yabuuchiae</name>
    <dbReference type="NCBI Taxonomy" id="172044"/>
    <lineage>
        <taxon>Bacteria</taxon>
        <taxon>Pseudomonadati</taxon>
        <taxon>Pseudomonadota</taxon>
        <taxon>Alphaproteobacteria</taxon>
        <taxon>Sphingomonadales</taxon>
        <taxon>Sphingomonadaceae</taxon>
        <taxon>Sphingomonas</taxon>
    </lineage>
</organism>
<dbReference type="SUPFAM" id="SSF53474">
    <property type="entry name" value="alpha/beta-Hydrolases"/>
    <property type="match status" value="1"/>
</dbReference>
<keyword evidence="2 3" id="KW-0378">Hydrolase</keyword>
<dbReference type="InterPro" id="IPR019826">
    <property type="entry name" value="Carboxylesterase_B_AS"/>
</dbReference>